<evidence type="ECO:0000313" key="2">
    <source>
        <dbReference type="Proteomes" id="UP000299102"/>
    </source>
</evidence>
<dbReference type="AlphaFoldDB" id="A0A4C1T2L9"/>
<protein>
    <submittedName>
        <fullName evidence="1">Uncharacterized protein</fullName>
    </submittedName>
</protein>
<sequence length="118" mass="13309">MLTDQTFAYRQSETGRVGIHNENSQCDRILAANRFTSRDWKWLYSTYSLHAFSPRKHCVCDGLFATSRSLAASGIGHVQFSSLLMYSRRENSLCVMDYSLPVDSLAASGIGMFNFPHC</sequence>
<keyword evidence="2" id="KW-1185">Reference proteome</keyword>
<dbReference type="Proteomes" id="UP000299102">
    <property type="component" value="Unassembled WGS sequence"/>
</dbReference>
<comment type="caution">
    <text evidence="1">The sequence shown here is derived from an EMBL/GenBank/DDBJ whole genome shotgun (WGS) entry which is preliminary data.</text>
</comment>
<reference evidence="1 2" key="1">
    <citation type="journal article" date="2019" name="Commun. Biol.">
        <title>The bagworm genome reveals a unique fibroin gene that provides high tensile strength.</title>
        <authorList>
            <person name="Kono N."/>
            <person name="Nakamura H."/>
            <person name="Ohtoshi R."/>
            <person name="Tomita M."/>
            <person name="Numata K."/>
            <person name="Arakawa K."/>
        </authorList>
    </citation>
    <scope>NUCLEOTIDE SEQUENCE [LARGE SCALE GENOMIC DNA]</scope>
</reference>
<gene>
    <name evidence="1" type="ORF">EVAR_7325_1</name>
</gene>
<dbReference type="EMBL" id="BGZK01000032">
    <property type="protein sequence ID" value="GBP08743.1"/>
    <property type="molecule type" value="Genomic_DNA"/>
</dbReference>
<accession>A0A4C1T2L9</accession>
<evidence type="ECO:0000313" key="1">
    <source>
        <dbReference type="EMBL" id="GBP08743.1"/>
    </source>
</evidence>
<organism evidence="1 2">
    <name type="scientific">Eumeta variegata</name>
    <name type="common">Bagworm moth</name>
    <name type="synonym">Eumeta japonica</name>
    <dbReference type="NCBI Taxonomy" id="151549"/>
    <lineage>
        <taxon>Eukaryota</taxon>
        <taxon>Metazoa</taxon>
        <taxon>Ecdysozoa</taxon>
        <taxon>Arthropoda</taxon>
        <taxon>Hexapoda</taxon>
        <taxon>Insecta</taxon>
        <taxon>Pterygota</taxon>
        <taxon>Neoptera</taxon>
        <taxon>Endopterygota</taxon>
        <taxon>Lepidoptera</taxon>
        <taxon>Glossata</taxon>
        <taxon>Ditrysia</taxon>
        <taxon>Tineoidea</taxon>
        <taxon>Psychidae</taxon>
        <taxon>Oiketicinae</taxon>
        <taxon>Eumeta</taxon>
    </lineage>
</organism>
<name>A0A4C1T2L9_EUMVA</name>
<proteinExistence type="predicted"/>